<proteinExistence type="predicted"/>
<evidence type="ECO:0000256" key="4">
    <source>
        <dbReference type="ARBA" id="ARBA00022839"/>
    </source>
</evidence>
<dbReference type="GO" id="GO:0005634">
    <property type="term" value="C:nucleus"/>
    <property type="evidence" value="ECO:0007669"/>
    <property type="project" value="TreeGrafter"/>
</dbReference>
<evidence type="ECO:0000256" key="1">
    <source>
        <dbReference type="ARBA" id="ARBA00022552"/>
    </source>
</evidence>
<accession>A0A8K0T9K6</accession>
<dbReference type="InterPro" id="IPR012337">
    <property type="entry name" value="RNaseH-like_sf"/>
</dbReference>
<dbReference type="InterPro" id="IPR013520">
    <property type="entry name" value="Ribonucl_H"/>
</dbReference>
<evidence type="ECO:0000256" key="5">
    <source>
        <dbReference type="ARBA" id="ARBA00025599"/>
    </source>
</evidence>
<evidence type="ECO:0000256" key="2">
    <source>
        <dbReference type="ARBA" id="ARBA00022722"/>
    </source>
</evidence>
<evidence type="ECO:0000256" key="3">
    <source>
        <dbReference type="ARBA" id="ARBA00022801"/>
    </source>
</evidence>
<dbReference type="InterPro" id="IPR036397">
    <property type="entry name" value="RNaseH_sf"/>
</dbReference>
<sequence>MGEKNKHLATAHPEIESRKNQNRLVTARHKSRSIGLSFPAEPVPRFVPGASVVSLSKRPVKEFIAPRTASPSDEATGLNYRGNKYWELSAEEQHRVKHLLPEACHSRYELWSAQYTFPDSPSAFLPKRKQVGEDFLRTLMECPGRDPTAPKKTAILLDCEFDGARDENGVQLACVDKTLTQIHIIDFLSGATLYDALIRSPDSSEEDYWRRRETMNASRASSHVVGQEVLPDWKAAREAVFRFADSETVILGHGMAVDFRALRIHHPLIVDTTVLTNLLSLKSGPVGLYTPWNLDSLCTGLLGRNIRNTRIQWGAKKKIFHDVKEDTLATREIILTCMLRPSHFESWAQKARAERWEWVQTTIQRAHKHRDWKQFVLLSILQDHLLEELCNQDGWTRPESGMVSIHDARTGYGGPRFEEDFGYGQVFPSTDAWEDPMVYDRVL</sequence>
<evidence type="ECO:0000313" key="9">
    <source>
        <dbReference type="Proteomes" id="UP000813385"/>
    </source>
</evidence>
<dbReference type="AlphaFoldDB" id="A0A8K0T9K6"/>
<dbReference type="SUPFAM" id="SSF53098">
    <property type="entry name" value="Ribonuclease H-like"/>
    <property type="match status" value="1"/>
</dbReference>
<protein>
    <recommendedName>
        <fullName evidence="7">Exonuclease domain-containing protein</fullName>
    </recommendedName>
</protein>
<feature type="region of interest" description="Disordered" evidence="6">
    <location>
        <begin position="1"/>
        <end position="24"/>
    </location>
</feature>
<dbReference type="SMART" id="SM00479">
    <property type="entry name" value="EXOIII"/>
    <property type="match status" value="1"/>
</dbReference>
<evidence type="ECO:0000313" key="8">
    <source>
        <dbReference type="EMBL" id="KAH7354418.1"/>
    </source>
</evidence>
<comment type="caution">
    <text evidence="8">The sequence shown here is derived from an EMBL/GenBank/DDBJ whole genome shotgun (WGS) entry which is preliminary data.</text>
</comment>
<dbReference type="OrthoDB" id="16516at2759"/>
<organism evidence="8 9">
    <name type="scientific">Plectosphaerella cucumerina</name>
    <dbReference type="NCBI Taxonomy" id="40658"/>
    <lineage>
        <taxon>Eukaryota</taxon>
        <taxon>Fungi</taxon>
        <taxon>Dikarya</taxon>
        <taxon>Ascomycota</taxon>
        <taxon>Pezizomycotina</taxon>
        <taxon>Sordariomycetes</taxon>
        <taxon>Hypocreomycetidae</taxon>
        <taxon>Glomerellales</taxon>
        <taxon>Plectosphaerellaceae</taxon>
        <taxon>Plectosphaerella</taxon>
    </lineage>
</organism>
<keyword evidence="9" id="KW-1185">Reference proteome</keyword>
<keyword evidence="2" id="KW-0540">Nuclease</keyword>
<dbReference type="GO" id="GO:0003676">
    <property type="term" value="F:nucleic acid binding"/>
    <property type="evidence" value="ECO:0007669"/>
    <property type="project" value="InterPro"/>
</dbReference>
<dbReference type="GO" id="GO:0006364">
    <property type="term" value="P:rRNA processing"/>
    <property type="evidence" value="ECO:0007669"/>
    <property type="project" value="UniProtKB-KW"/>
</dbReference>
<keyword evidence="3" id="KW-0378">Hydrolase</keyword>
<keyword evidence="1" id="KW-0698">rRNA processing</keyword>
<dbReference type="GO" id="GO:0004527">
    <property type="term" value="F:exonuclease activity"/>
    <property type="evidence" value="ECO:0007669"/>
    <property type="project" value="UniProtKB-KW"/>
</dbReference>
<keyword evidence="4" id="KW-0269">Exonuclease</keyword>
<dbReference type="PANTHER" id="PTHR12801">
    <property type="entry name" value="RNA EXONUCLEASE REXO1 / RECO3 FAMILY MEMBER-RELATED"/>
    <property type="match status" value="1"/>
</dbReference>
<feature type="domain" description="Exonuclease" evidence="7">
    <location>
        <begin position="153"/>
        <end position="343"/>
    </location>
</feature>
<evidence type="ECO:0000256" key="6">
    <source>
        <dbReference type="SAM" id="MobiDB-lite"/>
    </source>
</evidence>
<reference evidence="8" key="1">
    <citation type="journal article" date="2021" name="Nat. Commun.">
        <title>Genetic determinants of endophytism in the Arabidopsis root mycobiome.</title>
        <authorList>
            <person name="Mesny F."/>
            <person name="Miyauchi S."/>
            <person name="Thiergart T."/>
            <person name="Pickel B."/>
            <person name="Atanasova L."/>
            <person name="Karlsson M."/>
            <person name="Huettel B."/>
            <person name="Barry K.W."/>
            <person name="Haridas S."/>
            <person name="Chen C."/>
            <person name="Bauer D."/>
            <person name="Andreopoulos W."/>
            <person name="Pangilinan J."/>
            <person name="LaButti K."/>
            <person name="Riley R."/>
            <person name="Lipzen A."/>
            <person name="Clum A."/>
            <person name="Drula E."/>
            <person name="Henrissat B."/>
            <person name="Kohler A."/>
            <person name="Grigoriev I.V."/>
            <person name="Martin F.M."/>
            <person name="Hacquard S."/>
        </authorList>
    </citation>
    <scope>NUCLEOTIDE SEQUENCE</scope>
    <source>
        <strain evidence="8">MPI-CAGE-AT-0016</strain>
    </source>
</reference>
<evidence type="ECO:0000259" key="7">
    <source>
        <dbReference type="SMART" id="SM00479"/>
    </source>
</evidence>
<comment type="function">
    <text evidence="5">Exoribonuclease involved in ribosome biosynthesis. Involved in the processing of ITS1, the internal transcribed spacer localized between the 18S and 5.8S rRNAs.</text>
</comment>
<dbReference type="InterPro" id="IPR047021">
    <property type="entry name" value="REXO1/3/4-like"/>
</dbReference>
<name>A0A8K0T9K6_9PEZI</name>
<dbReference type="EMBL" id="JAGPXD010000005">
    <property type="protein sequence ID" value="KAH7354418.1"/>
    <property type="molecule type" value="Genomic_DNA"/>
</dbReference>
<dbReference type="PANTHER" id="PTHR12801:SF45">
    <property type="entry name" value="RNA EXONUCLEASE 4"/>
    <property type="match status" value="1"/>
</dbReference>
<dbReference type="Gene3D" id="3.30.420.10">
    <property type="entry name" value="Ribonuclease H-like superfamily/Ribonuclease H"/>
    <property type="match status" value="1"/>
</dbReference>
<dbReference type="Proteomes" id="UP000813385">
    <property type="component" value="Unassembled WGS sequence"/>
</dbReference>
<gene>
    <name evidence="8" type="ORF">B0T11DRAFT_332251</name>
</gene>